<feature type="transmembrane region" description="Helical" evidence="1">
    <location>
        <begin position="98"/>
        <end position="126"/>
    </location>
</feature>
<dbReference type="GO" id="GO:0022857">
    <property type="term" value="F:transmembrane transporter activity"/>
    <property type="evidence" value="ECO:0007669"/>
    <property type="project" value="InterPro"/>
</dbReference>
<feature type="transmembrane region" description="Helical" evidence="1">
    <location>
        <begin position="268"/>
        <end position="287"/>
    </location>
</feature>
<feature type="transmembrane region" description="Helical" evidence="1">
    <location>
        <begin position="330"/>
        <end position="354"/>
    </location>
</feature>
<dbReference type="AlphaFoldDB" id="A0A6A9QXE9"/>
<gene>
    <name evidence="3" type="ORF">GC250_09745</name>
</gene>
<sequence length="393" mass="42674">MISKFRALFFTSVAHFFNDGTFLIFPLLIVYYEELHVSDVLLGSVAVLYTLISGLLSPPIGDFADKHQHDSLLIMIGIALEGFSMILFALSFKLFTEIFMIIAATILGIGQAFYHPIGGSVLANVFGKSSGRALGINGSMGSIGRSIMPSVVAFLILILSALYGLLVFGIIMLIASTIIRLGLTGYAKTSTIRKAKEKLENKFKKFLLLLGVMVFLRSMFITGVTTFTGKYVFSIYHSAFLAGIFLTVGFIGSVFGQPVFGIITERKGGKFAFILSSVMSIAFFLGFLEIKQFTLSSLVYTLFTFSAFSSFPVLLGYVNQVFPKSFVTVANSYVWGIGVTVGGAAGDALITAFLGYNIPLITSFIALIIIAFVSLLMTPLLPKRTVQSDSRTI</sequence>
<dbReference type="InterPro" id="IPR011701">
    <property type="entry name" value="MFS"/>
</dbReference>
<proteinExistence type="predicted"/>
<dbReference type="PANTHER" id="PTHR43129:SF1">
    <property type="entry name" value="FOSMIDOMYCIN RESISTANCE PROTEIN"/>
    <property type="match status" value="1"/>
</dbReference>
<feature type="transmembrane region" description="Helical" evidence="1">
    <location>
        <begin position="206"/>
        <end position="229"/>
    </location>
</feature>
<feature type="transmembrane region" description="Helical" evidence="1">
    <location>
        <begin position="299"/>
        <end position="318"/>
    </location>
</feature>
<protein>
    <submittedName>
        <fullName evidence="3">MFS transporter</fullName>
    </submittedName>
</protein>
<dbReference type="EMBL" id="WGGD01000005">
    <property type="protein sequence ID" value="MUN29712.1"/>
    <property type="molecule type" value="Genomic_DNA"/>
</dbReference>
<dbReference type="PANTHER" id="PTHR43129">
    <property type="entry name" value="FOSMIDOMYCIN RESISTANCE PROTEIN"/>
    <property type="match status" value="1"/>
</dbReference>
<keyword evidence="1" id="KW-0812">Transmembrane</keyword>
<feature type="domain" description="Major facilitator superfamily (MFS) profile" evidence="2">
    <location>
        <begin position="4"/>
        <end position="386"/>
    </location>
</feature>
<feature type="transmembrane region" description="Helical" evidence="1">
    <location>
        <begin position="235"/>
        <end position="256"/>
    </location>
</feature>
<name>A0A6A9QXE9_SULME</name>
<evidence type="ECO:0000256" key="1">
    <source>
        <dbReference type="SAM" id="Phobius"/>
    </source>
</evidence>
<keyword evidence="1" id="KW-1133">Transmembrane helix</keyword>
<dbReference type="RefSeq" id="WP_156017382.1">
    <property type="nucleotide sequence ID" value="NZ_WGGD01000005.1"/>
</dbReference>
<evidence type="ECO:0000259" key="2">
    <source>
        <dbReference type="PROSITE" id="PS50850"/>
    </source>
</evidence>
<dbReference type="Pfam" id="PF07690">
    <property type="entry name" value="MFS_1"/>
    <property type="match status" value="1"/>
</dbReference>
<comment type="caution">
    <text evidence="3">The sequence shown here is derived from an EMBL/GenBank/DDBJ whole genome shotgun (WGS) entry which is preliminary data.</text>
</comment>
<dbReference type="PROSITE" id="PS50850">
    <property type="entry name" value="MFS"/>
    <property type="match status" value="1"/>
</dbReference>
<dbReference type="Proteomes" id="UP000470772">
    <property type="component" value="Unassembled WGS sequence"/>
</dbReference>
<feature type="transmembrane region" description="Helical" evidence="1">
    <location>
        <begin position="7"/>
        <end position="29"/>
    </location>
</feature>
<feature type="transmembrane region" description="Helical" evidence="1">
    <location>
        <begin position="360"/>
        <end position="381"/>
    </location>
</feature>
<dbReference type="Gene3D" id="1.20.1250.20">
    <property type="entry name" value="MFS general substrate transporter like domains"/>
    <property type="match status" value="2"/>
</dbReference>
<dbReference type="InterPro" id="IPR020846">
    <property type="entry name" value="MFS_dom"/>
</dbReference>
<feature type="transmembrane region" description="Helical" evidence="1">
    <location>
        <begin position="72"/>
        <end position="92"/>
    </location>
</feature>
<evidence type="ECO:0000313" key="3">
    <source>
        <dbReference type="EMBL" id="MUN29712.1"/>
    </source>
</evidence>
<dbReference type="SUPFAM" id="SSF103473">
    <property type="entry name" value="MFS general substrate transporter"/>
    <property type="match status" value="1"/>
</dbReference>
<organism evidence="3 4">
    <name type="scientific">Sulfuracidifex metallicus DSM 6482 = JCM 9184</name>
    <dbReference type="NCBI Taxonomy" id="523847"/>
    <lineage>
        <taxon>Archaea</taxon>
        <taxon>Thermoproteota</taxon>
        <taxon>Thermoprotei</taxon>
        <taxon>Sulfolobales</taxon>
        <taxon>Sulfolobaceae</taxon>
        <taxon>Sulfuracidifex</taxon>
    </lineage>
</organism>
<accession>A0A6A9QXE9</accession>
<evidence type="ECO:0000313" key="4">
    <source>
        <dbReference type="Proteomes" id="UP000470772"/>
    </source>
</evidence>
<dbReference type="GO" id="GO:0005886">
    <property type="term" value="C:plasma membrane"/>
    <property type="evidence" value="ECO:0007669"/>
    <property type="project" value="TreeGrafter"/>
</dbReference>
<keyword evidence="1" id="KW-0472">Membrane</keyword>
<dbReference type="InterPro" id="IPR036259">
    <property type="entry name" value="MFS_trans_sf"/>
</dbReference>
<keyword evidence="4" id="KW-1185">Reference proteome</keyword>
<reference evidence="3 4" key="1">
    <citation type="submission" date="2019-10" db="EMBL/GenBank/DDBJ databases">
        <title>Sequencing and Assembly of Multiple Reported Metal-Biooxidizing Members of the Extremely Thermoacidophilic Archaeal Family Sulfolobaceae.</title>
        <authorList>
            <person name="Counts J.A."/>
            <person name="Kelly R.M."/>
        </authorList>
    </citation>
    <scope>NUCLEOTIDE SEQUENCE [LARGE SCALE GENOMIC DNA]</scope>
    <source>
        <strain evidence="3 4">DSM 6482</strain>
    </source>
</reference>
<feature type="transmembrane region" description="Helical" evidence="1">
    <location>
        <begin position="41"/>
        <end position="60"/>
    </location>
</feature>